<dbReference type="CDD" id="cd00207">
    <property type="entry name" value="fer2"/>
    <property type="match status" value="1"/>
</dbReference>
<dbReference type="Gene3D" id="3.10.20.880">
    <property type="match status" value="1"/>
</dbReference>
<feature type="non-terminal residue" evidence="2">
    <location>
        <position position="172"/>
    </location>
</feature>
<dbReference type="AlphaFoldDB" id="X1V3R7"/>
<dbReference type="InterPro" id="IPR001041">
    <property type="entry name" value="2Fe-2S_ferredoxin-type"/>
</dbReference>
<dbReference type="PANTHER" id="PTHR42895:SF2">
    <property type="entry name" value="IRON-SULFUR CLUSTER PROTEIN"/>
    <property type="match status" value="1"/>
</dbReference>
<dbReference type="InterPro" id="IPR040506">
    <property type="entry name" value="RACo_linker"/>
</dbReference>
<accession>X1V3R7</accession>
<dbReference type="InterPro" id="IPR012675">
    <property type="entry name" value="Beta-grasp_dom_sf"/>
</dbReference>
<reference evidence="2" key="1">
    <citation type="journal article" date="2014" name="Front. Microbiol.">
        <title>High frequency of phylogenetically diverse reductive dehalogenase-homologous genes in deep subseafloor sedimentary metagenomes.</title>
        <authorList>
            <person name="Kawai M."/>
            <person name="Futagami T."/>
            <person name="Toyoda A."/>
            <person name="Takaki Y."/>
            <person name="Nishi S."/>
            <person name="Hori S."/>
            <person name="Arai W."/>
            <person name="Tsubouchi T."/>
            <person name="Morono Y."/>
            <person name="Uchiyama I."/>
            <person name="Ito T."/>
            <person name="Fujiyama A."/>
            <person name="Inagaki F."/>
            <person name="Takami H."/>
        </authorList>
    </citation>
    <scope>NUCLEOTIDE SEQUENCE</scope>
    <source>
        <strain evidence="2">Expedition CK06-06</strain>
    </source>
</reference>
<organism evidence="2">
    <name type="scientific">marine sediment metagenome</name>
    <dbReference type="NCBI Taxonomy" id="412755"/>
    <lineage>
        <taxon>unclassified sequences</taxon>
        <taxon>metagenomes</taxon>
        <taxon>ecological metagenomes</taxon>
    </lineage>
</organism>
<dbReference type="EMBL" id="BARW01028210">
    <property type="protein sequence ID" value="GAJ10437.1"/>
    <property type="molecule type" value="Genomic_DNA"/>
</dbReference>
<dbReference type="Pfam" id="PF17650">
    <property type="entry name" value="RACo_linker"/>
    <property type="match status" value="1"/>
</dbReference>
<protein>
    <recommendedName>
        <fullName evidence="1">2Fe-2S ferredoxin-type domain-containing protein</fullName>
    </recommendedName>
</protein>
<dbReference type="GO" id="GO:0051536">
    <property type="term" value="F:iron-sulfur cluster binding"/>
    <property type="evidence" value="ECO:0007669"/>
    <property type="project" value="InterPro"/>
</dbReference>
<sequence length="172" mass="18647">MADKQAERHYTVHFEPDKVDIVVAPGANLMETAVAAGVHINASCGGAGVCGTCNVLIKEGRVESKRTGKVSVQDYQEGVRQSCQSRVASDLVVEIPVESRLEKAVLEQEQAEIAAPALVAGWQFNPPARKLYLELPPPTLKDNASDLSRLLMGLRQQYCLDSVSVDFEVVGR</sequence>
<dbReference type="InterPro" id="IPR036010">
    <property type="entry name" value="2Fe-2S_ferredoxin-like_sf"/>
</dbReference>
<comment type="caution">
    <text evidence="2">The sequence shown here is derived from an EMBL/GenBank/DDBJ whole genome shotgun (WGS) entry which is preliminary data.</text>
</comment>
<dbReference type="PROSITE" id="PS51085">
    <property type="entry name" value="2FE2S_FER_2"/>
    <property type="match status" value="1"/>
</dbReference>
<evidence type="ECO:0000259" key="1">
    <source>
        <dbReference type="PROSITE" id="PS51085"/>
    </source>
</evidence>
<dbReference type="SUPFAM" id="SSF54292">
    <property type="entry name" value="2Fe-2S ferredoxin-like"/>
    <property type="match status" value="1"/>
</dbReference>
<evidence type="ECO:0000313" key="2">
    <source>
        <dbReference type="EMBL" id="GAJ10437.1"/>
    </source>
</evidence>
<feature type="domain" description="2Fe-2S ferredoxin-type" evidence="1">
    <location>
        <begin position="10"/>
        <end position="99"/>
    </location>
</feature>
<gene>
    <name evidence="2" type="ORF">S12H4_45600</name>
</gene>
<dbReference type="PANTHER" id="PTHR42895">
    <property type="entry name" value="IRON-SULFUR CLUSTER-BINDING PROTEIN-RELATED"/>
    <property type="match status" value="1"/>
</dbReference>
<name>X1V3R7_9ZZZZ</name>
<dbReference type="InterPro" id="IPR052911">
    <property type="entry name" value="Corrinoid_activation_enz"/>
</dbReference>
<dbReference type="Pfam" id="PF00111">
    <property type="entry name" value="Fer2"/>
    <property type="match status" value="1"/>
</dbReference>
<dbReference type="Gene3D" id="3.10.20.30">
    <property type="match status" value="1"/>
</dbReference>
<proteinExistence type="predicted"/>